<organism evidence="1">
    <name type="scientific">Arundo donax</name>
    <name type="common">Giant reed</name>
    <name type="synonym">Donax arundinaceus</name>
    <dbReference type="NCBI Taxonomy" id="35708"/>
    <lineage>
        <taxon>Eukaryota</taxon>
        <taxon>Viridiplantae</taxon>
        <taxon>Streptophyta</taxon>
        <taxon>Embryophyta</taxon>
        <taxon>Tracheophyta</taxon>
        <taxon>Spermatophyta</taxon>
        <taxon>Magnoliopsida</taxon>
        <taxon>Liliopsida</taxon>
        <taxon>Poales</taxon>
        <taxon>Poaceae</taxon>
        <taxon>PACMAD clade</taxon>
        <taxon>Arundinoideae</taxon>
        <taxon>Arundineae</taxon>
        <taxon>Arundo</taxon>
    </lineage>
</organism>
<name>A0A0A9GF40_ARUDO</name>
<reference evidence="1" key="1">
    <citation type="submission" date="2014-09" db="EMBL/GenBank/DDBJ databases">
        <authorList>
            <person name="Magalhaes I.L.F."/>
            <person name="Oliveira U."/>
            <person name="Santos F.R."/>
            <person name="Vidigal T.H.D.A."/>
            <person name="Brescovit A.D."/>
            <person name="Santos A.J."/>
        </authorList>
    </citation>
    <scope>NUCLEOTIDE SEQUENCE</scope>
    <source>
        <tissue evidence="1">Shoot tissue taken approximately 20 cm above the soil surface</tissue>
    </source>
</reference>
<dbReference type="AlphaFoldDB" id="A0A0A9GF40"/>
<protein>
    <submittedName>
        <fullName evidence="1">Uncharacterized protein</fullName>
    </submittedName>
</protein>
<sequence>MFRPASDRAELLITTNNGNQTNIDI</sequence>
<reference evidence="1" key="2">
    <citation type="journal article" date="2015" name="Data Brief">
        <title>Shoot transcriptome of the giant reed, Arundo donax.</title>
        <authorList>
            <person name="Barrero R.A."/>
            <person name="Guerrero F.D."/>
            <person name="Moolhuijzen P."/>
            <person name="Goolsby J.A."/>
            <person name="Tidwell J."/>
            <person name="Bellgard S.E."/>
            <person name="Bellgard M.I."/>
        </authorList>
    </citation>
    <scope>NUCLEOTIDE SEQUENCE</scope>
    <source>
        <tissue evidence="1">Shoot tissue taken approximately 20 cm above the soil surface</tissue>
    </source>
</reference>
<proteinExistence type="predicted"/>
<evidence type="ECO:0000313" key="1">
    <source>
        <dbReference type="EMBL" id="JAE23710.1"/>
    </source>
</evidence>
<dbReference type="EMBL" id="GBRH01174186">
    <property type="protein sequence ID" value="JAE23710.1"/>
    <property type="molecule type" value="Transcribed_RNA"/>
</dbReference>
<accession>A0A0A9GF40</accession>